<dbReference type="GO" id="GO:0071025">
    <property type="term" value="P:RNA surveillance"/>
    <property type="evidence" value="ECO:0007669"/>
    <property type="project" value="InterPro"/>
</dbReference>
<dbReference type="Proteomes" id="UP000001072">
    <property type="component" value="Unassembled WGS sequence"/>
</dbReference>
<dbReference type="FunFam" id="2.30.30.870:FF:000001">
    <property type="entry name" value="Protein pelota homolog"/>
    <property type="match status" value="1"/>
</dbReference>
<dbReference type="AlphaFoldDB" id="F4S6R4"/>
<dbReference type="SUPFAM" id="SSF55315">
    <property type="entry name" value="L30e-like"/>
    <property type="match status" value="1"/>
</dbReference>
<evidence type="ECO:0000256" key="2">
    <source>
        <dbReference type="ARBA" id="ARBA00004496"/>
    </source>
</evidence>
<dbReference type="InterPro" id="IPR058547">
    <property type="entry name" value="Pelota_N"/>
</dbReference>
<dbReference type="SUPFAM" id="SSF53137">
    <property type="entry name" value="Translational machinery components"/>
    <property type="match status" value="1"/>
</dbReference>
<evidence type="ECO:0000256" key="1">
    <source>
        <dbReference type="ARBA" id="ARBA00001968"/>
    </source>
</evidence>
<dbReference type="KEGG" id="mlr:MELLADRAFT_45678"/>
<evidence type="ECO:0000256" key="4">
    <source>
        <dbReference type="ARBA" id="ARBA00022490"/>
    </source>
</evidence>
<evidence type="ECO:0000313" key="8">
    <source>
        <dbReference type="Proteomes" id="UP000001072"/>
    </source>
</evidence>
<dbReference type="GO" id="GO:0070481">
    <property type="term" value="P:nuclear-transcribed mRNA catabolic process, non-stop decay"/>
    <property type="evidence" value="ECO:0007669"/>
    <property type="project" value="InterPro"/>
</dbReference>
<dbReference type="PANTHER" id="PTHR10853">
    <property type="entry name" value="PELOTA"/>
    <property type="match status" value="1"/>
</dbReference>
<organism evidence="8">
    <name type="scientific">Melampsora larici-populina (strain 98AG31 / pathotype 3-4-7)</name>
    <name type="common">Poplar leaf rust fungus</name>
    <dbReference type="NCBI Taxonomy" id="747676"/>
    <lineage>
        <taxon>Eukaryota</taxon>
        <taxon>Fungi</taxon>
        <taxon>Dikarya</taxon>
        <taxon>Basidiomycota</taxon>
        <taxon>Pucciniomycotina</taxon>
        <taxon>Pucciniomycetes</taxon>
        <taxon>Pucciniales</taxon>
        <taxon>Melampsoraceae</taxon>
        <taxon>Melampsora</taxon>
    </lineage>
</organism>
<evidence type="ECO:0000256" key="5">
    <source>
        <dbReference type="ARBA" id="ARBA00022723"/>
    </source>
</evidence>
<keyword evidence="5" id="KW-0479">Metal-binding</keyword>
<dbReference type="InterPro" id="IPR042226">
    <property type="entry name" value="eFR1_2_sf"/>
</dbReference>
<evidence type="ECO:0000313" key="7">
    <source>
        <dbReference type="EMBL" id="EGF99615.1"/>
    </source>
</evidence>
<evidence type="ECO:0000259" key="6">
    <source>
        <dbReference type="SMART" id="SM01194"/>
    </source>
</evidence>
<dbReference type="InterPro" id="IPR005141">
    <property type="entry name" value="eRF1_2"/>
</dbReference>
<dbReference type="InterPro" id="IPR038069">
    <property type="entry name" value="Pelota/DOM34_N"/>
</dbReference>
<dbReference type="PANTHER" id="PTHR10853:SF0">
    <property type="entry name" value="PROTEIN PELOTA HOMOLOG"/>
    <property type="match status" value="1"/>
</dbReference>
<dbReference type="RefSeq" id="XP_007417052.1">
    <property type="nucleotide sequence ID" value="XM_007416990.1"/>
</dbReference>
<dbReference type="GO" id="GO:0070651">
    <property type="term" value="P:nonfunctional rRNA decay"/>
    <property type="evidence" value="ECO:0007669"/>
    <property type="project" value="TreeGrafter"/>
</dbReference>
<reference evidence="8" key="1">
    <citation type="journal article" date="2011" name="Proc. Natl. Acad. Sci. U.S.A.">
        <title>Obligate biotrophy features unraveled by the genomic analysis of rust fungi.</title>
        <authorList>
            <person name="Duplessis S."/>
            <person name="Cuomo C.A."/>
            <person name="Lin Y.-C."/>
            <person name="Aerts A."/>
            <person name="Tisserant E."/>
            <person name="Veneault-Fourrey C."/>
            <person name="Joly D.L."/>
            <person name="Hacquard S."/>
            <person name="Amselem J."/>
            <person name="Cantarel B.L."/>
            <person name="Chiu R."/>
            <person name="Coutinho P.M."/>
            <person name="Feau N."/>
            <person name="Field M."/>
            <person name="Frey P."/>
            <person name="Gelhaye E."/>
            <person name="Goldberg J."/>
            <person name="Grabherr M.G."/>
            <person name="Kodira C.D."/>
            <person name="Kohler A."/>
            <person name="Kuees U."/>
            <person name="Lindquist E.A."/>
            <person name="Lucas S.M."/>
            <person name="Mago R."/>
            <person name="Mauceli E."/>
            <person name="Morin E."/>
            <person name="Murat C."/>
            <person name="Pangilinan J.L."/>
            <person name="Park R."/>
            <person name="Pearson M."/>
            <person name="Quesneville H."/>
            <person name="Rouhier N."/>
            <person name="Sakthikumar S."/>
            <person name="Salamov A.A."/>
            <person name="Schmutz J."/>
            <person name="Selles B."/>
            <person name="Shapiro H."/>
            <person name="Tanguay P."/>
            <person name="Tuskan G.A."/>
            <person name="Henrissat B."/>
            <person name="Van de Peer Y."/>
            <person name="Rouze P."/>
            <person name="Ellis J.G."/>
            <person name="Dodds P.N."/>
            <person name="Schein J.E."/>
            <person name="Zhong S."/>
            <person name="Hamelin R.C."/>
            <person name="Grigoriev I.V."/>
            <person name="Szabo L.J."/>
            <person name="Martin F."/>
        </authorList>
    </citation>
    <scope>NUCLEOTIDE SEQUENCE [LARGE SCALE GENOMIC DNA]</scope>
    <source>
        <strain evidence="8">98AG31 / pathotype 3-4-7</strain>
    </source>
</reference>
<comment type="subcellular location">
    <subcellularLocation>
        <location evidence="2">Cytoplasm</location>
    </subcellularLocation>
</comment>
<dbReference type="OrthoDB" id="2498233at2759"/>
<sequence length="414" mass="44865">MKKKGYKISKGEGSMTLEAQNDEDIWHAYNLINIGDEVRSSAVRKIVSESNSTSGNKESRRVHLNLTIEVKKIAYSGVDLDGADGSEGGASINPNKPPPDTAILHVSGPISQPNEHVKMGAFHTLDIEAGRTFTIIKGPQGWDSLHFQRIQESLDGATGADVGAVLCDESGKATICLIGSHTTTVRQRIEVNVAQKKKTGQGSGTDKAMDKYHRQIYDGMIKYFPFTDLKLIVFASPGGAKDLAYEWVFAEAVRTGNKAIMSSKSKVKRLPISSAHVKSLTEVLSSPQIANQLQGTKYTKEIQALEKFDKLLISDEQKACYGESHVDRAADFGAIGTLMISDSLFRNSDPVKRKKFMELSKQVEQFGGSVMVFSSMNASSTRLSELTGVAAILTFPLDMDAIGAEGQGVENAGK</sequence>
<keyword evidence="4" id="KW-0963">Cytoplasm</keyword>
<dbReference type="Pfam" id="PF03465">
    <property type="entry name" value="eRF1_3"/>
    <property type="match status" value="1"/>
</dbReference>
<dbReference type="GO" id="GO:0005737">
    <property type="term" value="C:cytoplasm"/>
    <property type="evidence" value="ECO:0007669"/>
    <property type="project" value="UniProtKB-SubCell"/>
</dbReference>
<dbReference type="GO" id="GO:0070966">
    <property type="term" value="P:nuclear-transcribed mRNA catabolic process, no-go decay"/>
    <property type="evidence" value="ECO:0007669"/>
    <property type="project" value="InterPro"/>
</dbReference>
<comment type="similarity">
    <text evidence="3">Belongs to the eukaryotic release factor 1 family. Pelota subfamily.</text>
</comment>
<dbReference type="VEuPathDB" id="FungiDB:MELLADRAFT_45678"/>
<dbReference type="SMART" id="SM01194">
    <property type="entry name" value="eRF1_1"/>
    <property type="match status" value="1"/>
</dbReference>
<dbReference type="GO" id="GO:0046872">
    <property type="term" value="F:metal ion binding"/>
    <property type="evidence" value="ECO:0007669"/>
    <property type="project" value="UniProtKB-KW"/>
</dbReference>
<dbReference type="FunCoup" id="F4S6R4">
    <property type="interactions" value="420"/>
</dbReference>
<protein>
    <recommendedName>
        <fullName evidence="6">eRF1/Pelota-like N-terminal domain-containing protein</fullName>
    </recommendedName>
</protein>
<proteinExistence type="inferred from homology"/>
<dbReference type="InterPro" id="IPR029064">
    <property type="entry name" value="Ribosomal_eL30-like_sf"/>
</dbReference>
<dbReference type="Gene3D" id="3.30.420.60">
    <property type="entry name" value="eRF1 domain 2"/>
    <property type="match status" value="1"/>
</dbReference>
<evidence type="ECO:0000256" key="3">
    <source>
        <dbReference type="ARBA" id="ARBA00009504"/>
    </source>
</evidence>
<gene>
    <name evidence="7" type="ORF">MELLADRAFT_45678</name>
</gene>
<accession>F4S6R4</accession>
<dbReference type="Pfam" id="PF26356">
    <property type="entry name" value="Pelota_N"/>
    <property type="match status" value="1"/>
</dbReference>
<dbReference type="InterPro" id="IPR005140">
    <property type="entry name" value="eRF1_Pelota-like_N"/>
</dbReference>
<dbReference type="HOGENOM" id="CLU_023334_3_1_1"/>
<dbReference type="STRING" id="747676.F4S6R4"/>
<keyword evidence="8" id="KW-1185">Reference proteome</keyword>
<dbReference type="GO" id="GO:0032790">
    <property type="term" value="P:ribosome disassembly"/>
    <property type="evidence" value="ECO:0007669"/>
    <property type="project" value="TreeGrafter"/>
</dbReference>
<dbReference type="EMBL" id="GL883156">
    <property type="protein sequence ID" value="EGF99615.1"/>
    <property type="molecule type" value="Genomic_DNA"/>
</dbReference>
<dbReference type="Gene3D" id="2.30.30.870">
    <property type="entry name" value="Pelota, domain A"/>
    <property type="match status" value="1"/>
</dbReference>
<dbReference type="GeneID" id="18928263"/>
<dbReference type="Pfam" id="PF03464">
    <property type="entry name" value="eRF1_2"/>
    <property type="match status" value="1"/>
</dbReference>
<dbReference type="SUPFAM" id="SSF159065">
    <property type="entry name" value="Dom34/Pelota N-terminal domain-like"/>
    <property type="match status" value="1"/>
</dbReference>
<dbReference type="Gene3D" id="3.30.1330.30">
    <property type="match status" value="1"/>
</dbReference>
<comment type="cofactor">
    <cofactor evidence="1">
        <name>a divalent metal cation</name>
        <dbReference type="ChEBI" id="CHEBI:60240"/>
    </cofactor>
</comment>
<dbReference type="InterPro" id="IPR005142">
    <property type="entry name" value="eRF1_3"/>
</dbReference>
<feature type="domain" description="eRF1/Pelota-like N-terminal" evidence="6">
    <location>
        <begin position="1"/>
        <end position="155"/>
    </location>
</feature>
<dbReference type="FunFam" id="3.30.1330.30:FF:000008">
    <property type="entry name" value="Protein pelota homolog"/>
    <property type="match status" value="1"/>
</dbReference>
<dbReference type="InParanoid" id="F4S6R4"/>
<name>F4S6R4_MELLP</name>
<dbReference type="InterPro" id="IPR004405">
    <property type="entry name" value="TF_pelota"/>
</dbReference>
<dbReference type="eggNOG" id="KOG2869">
    <property type="taxonomic scope" value="Eukaryota"/>
</dbReference>